<sequence length="133" mass="14419">MRNTTTRKNIKEELLVEGLKVAGNAIGINYGKGKIKKSVSRNLSMVDSLMSAAFTRKGNVSYKSQKAIELGSLGFIALYNIIKGVKRKRRGLIAEGIFLSLALGAVIFASNNQNKKVNALPKIGSDKDISYVS</sequence>
<accession>A0ABT4KSE8</accession>
<gene>
    <name evidence="2" type="ORF">O0931_00945</name>
</gene>
<reference evidence="2" key="1">
    <citation type="submission" date="2022-12" db="EMBL/GenBank/DDBJ databases">
        <title>Genome sequence of SJ11.</title>
        <authorList>
            <person name="Woo H."/>
        </authorList>
    </citation>
    <scope>NUCLEOTIDE SEQUENCE</scope>
    <source>
        <strain evidence="2">SJ11</strain>
    </source>
</reference>
<evidence type="ECO:0000313" key="3">
    <source>
        <dbReference type="Proteomes" id="UP001144341"/>
    </source>
</evidence>
<organism evidence="2 3">
    <name type="scientific">Pedobacter rhodius</name>
    <dbReference type="NCBI Taxonomy" id="3004098"/>
    <lineage>
        <taxon>Bacteria</taxon>
        <taxon>Pseudomonadati</taxon>
        <taxon>Bacteroidota</taxon>
        <taxon>Sphingobacteriia</taxon>
        <taxon>Sphingobacteriales</taxon>
        <taxon>Sphingobacteriaceae</taxon>
        <taxon>Pedobacter</taxon>
    </lineage>
</organism>
<evidence type="ECO:0000313" key="2">
    <source>
        <dbReference type="EMBL" id="MCZ4221856.1"/>
    </source>
</evidence>
<evidence type="ECO:0000256" key="1">
    <source>
        <dbReference type="SAM" id="Phobius"/>
    </source>
</evidence>
<comment type="caution">
    <text evidence="2">The sequence shown here is derived from an EMBL/GenBank/DDBJ whole genome shotgun (WGS) entry which is preliminary data.</text>
</comment>
<feature type="transmembrane region" description="Helical" evidence="1">
    <location>
        <begin position="92"/>
        <end position="110"/>
    </location>
</feature>
<proteinExistence type="predicted"/>
<name>A0ABT4KSE8_9SPHI</name>
<keyword evidence="1" id="KW-1133">Transmembrane helix</keyword>
<protein>
    <submittedName>
        <fullName evidence="2">Uncharacterized protein</fullName>
    </submittedName>
</protein>
<keyword evidence="1" id="KW-0472">Membrane</keyword>
<keyword evidence="3" id="KW-1185">Reference proteome</keyword>
<dbReference type="Proteomes" id="UP001144341">
    <property type="component" value="Unassembled WGS sequence"/>
</dbReference>
<keyword evidence="1" id="KW-0812">Transmembrane</keyword>
<dbReference type="EMBL" id="JAPWGL010000001">
    <property type="protein sequence ID" value="MCZ4221856.1"/>
    <property type="molecule type" value="Genomic_DNA"/>
</dbReference>
<dbReference type="RefSeq" id="WP_269413689.1">
    <property type="nucleotide sequence ID" value="NZ_JAPWGL010000001.1"/>
</dbReference>